<accession>A0A9Q5I390</accession>
<comment type="caution">
    <text evidence="3">The sequence shown here is derived from an EMBL/GenBank/DDBJ whole genome shotgun (WGS) entry which is preliminary data.</text>
</comment>
<protein>
    <recommendedName>
        <fullName evidence="1">DNA replication complex GINS protein PSF3</fullName>
    </recommendedName>
</protein>
<evidence type="ECO:0000259" key="2">
    <source>
        <dbReference type="Pfam" id="PF22466"/>
    </source>
</evidence>
<dbReference type="Pfam" id="PF22466">
    <property type="entry name" value="PSF3_N"/>
    <property type="match status" value="1"/>
</dbReference>
<comment type="similarity">
    <text evidence="1">Belongs to the GINS3/PSF3 family.</text>
</comment>
<dbReference type="Proteomes" id="UP000757232">
    <property type="component" value="Unassembled WGS sequence"/>
</dbReference>
<dbReference type="Gene3D" id="1.20.58.2050">
    <property type="match status" value="1"/>
</dbReference>
<dbReference type="InterPro" id="IPR055221">
    <property type="entry name" value="PSF3_N"/>
</dbReference>
<organism evidence="3 4">
    <name type="scientific">Sanghuangporus baumii</name>
    <name type="common">Phellinus baumii</name>
    <dbReference type="NCBI Taxonomy" id="108892"/>
    <lineage>
        <taxon>Eukaryota</taxon>
        <taxon>Fungi</taxon>
        <taxon>Dikarya</taxon>
        <taxon>Basidiomycota</taxon>
        <taxon>Agaricomycotina</taxon>
        <taxon>Agaricomycetes</taxon>
        <taxon>Hymenochaetales</taxon>
        <taxon>Hymenochaetaceae</taxon>
        <taxon>Sanghuangporus</taxon>
    </lineage>
</organism>
<proteinExistence type="inferred from homology"/>
<gene>
    <name evidence="3" type="ORF">A7U60_g1918</name>
</gene>
<feature type="domain" description="DNA replication complex GINS protein PSF3 N-terminal" evidence="2">
    <location>
        <begin position="6"/>
        <end position="57"/>
    </location>
</feature>
<dbReference type="EMBL" id="LNZH02000115">
    <property type="protein sequence ID" value="OCB90893.1"/>
    <property type="molecule type" value="Genomic_DNA"/>
</dbReference>
<comment type="function">
    <text evidence="1">The GINS complex plays an essential role in the initiation of DNA replication.</text>
</comment>
<dbReference type="PANTHER" id="PTHR22768">
    <property type="entry name" value="DNA REPLICATION COMPLEX GINS PROTEIN PSF3"/>
    <property type="match status" value="1"/>
</dbReference>
<comment type="subcellular location">
    <subcellularLocation>
        <location evidence="1">Nucleus</location>
    </subcellularLocation>
</comment>
<dbReference type="GO" id="GO:1902975">
    <property type="term" value="P:mitotic DNA replication initiation"/>
    <property type="evidence" value="ECO:0007669"/>
    <property type="project" value="TreeGrafter"/>
</dbReference>
<evidence type="ECO:0000313" key="3">
    <source>
        <dbReference type="EMBL" id="OCB90893.1"/>
    </source>
</evidence>
<reference evidence="3" key="1">
    <citation type="submission" date="2016-06" db="EMBL/GenBank/DDBJ databases">
        <title>Draft Genome sequence of the fungus Inonotus baumii.</title>
        <authorList>
            <person name="Zhu H."/>
            <person name="Lin W."/>
        </authorList>
    </citation>
    <scope>NUCLEOTIDE SEQUENCE</scope>
    <source>
        <strain evidence="3">821</strain>
    </source>
</reference>
<dbReference type="GO" id="GO:0000811">
    <property type="term" value="C:GINS complex"/>
    <property type="evidence" value="ECO:0007669"/>
    <property type="project" value="UniProtKB-UniRule"/>
</dbReference>
<keyword evidence="1" id="KW-0235">DNA replication</keyword>
<dbReference type="InterPro" id="IPR038437">
    <property type="entry name" value="GINS_Psf3_sf"/>
</dbReference>
<dbReference type="AlphaFoldDB" id="A0A9Q5I390"/>
<dbReference type="OrthoDB" id="10251744at2759"/>
<evidence type="ECO:0000313" key="4">
    <source>
        <dbReference type="Proteomes" id="UP000757232"/>
    </source>
</evidence>
<dbReference type="SUPFAM" id="SSF158573">
    <property type="entry name" value="GINS helical bundle-like"/>
    <property type="match status" value="1"/>
</dbReference>
<name>A0A9Q5I390_SANBA</name>
<dbReference type="InterPro" id="IPR010492">
    <property type="entry name" value="GINS_Psf3"/>
</dbReference>
<keyword evidence="4" id="KW-1185">Reference proteome</keyword>
<comment type="subunit">
    <text evidence="1">Component of the GINS complex.</text>
</comment>
<keyword evidence="1" id="KW-0539">Nucleus</keyword>
<dbReference type="PANTHER" id="PTHR22768:SF0">
    <property type="entry name" value="DNA REPLICATION COMPLEX GINS PROTEIN PSF3"/>
    <property type="match status" value="1"/>
</dbReference>
<dbReference type="SUPFAM" id="SSF160059">
    <property type="entry name" value="PriA/YqbF domain"/>
    <property type="match status" value="1"/>
</dbReference>
<evidence type="ECO:0000256" key="1">
    <source>
        <dbReference type="RuleBase" id="RU367161"/>
    </source>
</evidence>
<sequence>MDDDYYSIDAILAQNQKVQCAFKTDVPDLGYLDGGSDRDIKALSKLQLPFWLTPMLLMSDFADCTVPQAFNQRVRNALNADPKSVKLSGLVGSGGPWYAFGKMIAGI</sequence>
<dbReference type="InterPro" id="IPR036224">
    <property type="entry name" value="GINS_bundle-like_dom_sf"/>
</dbReference>
<dbReference type="CDD" id="cd21693">
    <property type="entry name" value="GINS_B_Psf3"/>
    <property type="match status" value="1"/>
</dbReference>